<dbReference type="EMBL" id="KJ183192">
    <property type="protein sequence ID" value="AIA83196.1"/>
    <property type="molecule type" value="Genomic_DNA"/>
</dbReference>
<dbReference type="RefSeq" id="YP_009042164.1">
    <property type="nucleotide sequence ID" value="NC_024329.1"/>
</dbReference>
<name>A0A060BKH5_9CAUD</name>
<dbReference type="GeneID" id="26673054"/>
<evidence type="ECO:0000313" key="3">
    <source>
        <dbReference type="Proteomes" id="UP000026988"/>
    </source>
</evidence>
<evidence type="ECO:0000313" key="4">
    <source>
        <dbReference type="Proteomes" id="UP000242360"/>
    </source>
</evidence>
<dbReference type="Proteomes" id="UP000026988">
    <property type="component" value="Genome"/>
</dbReference>
<dbReference type="Proteomes" id="UP000242360">
    <property type="component" value="Segment"/>
</dbReference>
<organism evidence="2 3">
    <name type="scientific">Lauvirus lau218</name>
    <dbReference type="NCBI Taxonomy" id="1465639"/>
    <lineage>
        <taxon>Viruses</taxon>
        <taxon>Duplodnaviria</taxon>
        <taxon>Heunggongvirae</taxon>
        <taxon>Uroviricota</taxon>
        <taxon>Caudoviricetes</taxon>
        <taxon>Autographivirales</taxon>
        <taxon>Lauvirus</taxon>
    </lineage>
</organism>
<evidence type="ECO:0000313" key="2">
    <source>
        <dbReference type="EMBL" id="AIA83246.1"/>
    </source>
</evidence>
<dbReference type="KEGG" id="vg:26673054"/>
<dbReference type="EMBL" id="KJ183193">
    <property type="protein sequence ID" value="AIA83246.1"/>
    <property type="molecule type" value="Genomic_DNA"/>
</dbReference>
<reference evidence="3 4" key="1">
    <citation type="submission" date="2014-01" db="EMBL/GenBank/DDBJ databases">
        <title>Sulfur oxidation genes in diverse deep-sea viruses.</title>
        <authorList>
            <person name="Anantharaman K."/>
            <person name="Duhaime M.B."/>
            <person name="Breier J.A."/>
            <person name="Toner B.M."/>
            <person name="Dick G.J."/>
        </authorList>
    </citation>
    <scope>NUCLEOTIDE SEQUENCE [LARGE SCALE GENOMIC DNA]</scope>
    <source>
        <strain evidence="1 4">KiloMoana</strain>
        <strain evidence="2">TahiMoana</strain>
    </source>
</reference>
<evidence type="ECO:0000313" key="1">
    <source>
        <dbReference type="EMBL" id="AIA83196.1"/>
    </source>
</evidence>
<sequence>MEKLPKNSKALIKELEKIYPDRMVVDNDTYTAFEMGKMAGVVDLLRMLNRIQEE</sequence>
<accession>A0A060BKH5</accession>
<protein>
    <submittedName>
        <fullName evidence="2">Putative phage protein</fullName>
    </submittedName>
</protein>
<proteinExistence type="predicted"/>